<proteinExistence type="predicted"/>
<reference evidence="4" key="1">
    <citation type="submission" date="2021-06" db="EMBL/GenBank/DDBJ databases">
        <authorList>
            <person name="Hodson N. C."/>
            <person name="Mongue J. A."/>
            <person name="Jaron S. K."/>
        </authorList>
    </citation>
    <scope>NUCLEOTIDE SEQUENCE</scope>
</reference>
<feature type="region of interest" description="Disordered" evidence="3">
    <location>
        <begin position="61"/>
        <end position="103"/>
    </location>
</feature>
<organism evidence="4 5">
    <name type="scientific">Allacma fusca</name>
    <dbReference type="NCBI Taxonomy" id="39272"/>
    <lineage>
        <taxon>Eukaryota</taxon>
        <taxon>Metazoa</taxon>
        <taxon>Ecdysozoa</taxon>
        <taxon>Arthropoda</taxon>
        <taxon>Hexapoda</taxon>
        <taxon>Collembola</taxon>
        <taxon>Symphypleona</taxon>
        <taxon>Sminthuridae</taxon>
        <taxon>Allacma</taxon>
    </lineage>
</organism>
<dbReference type="AlphaFoldDB" id="A0A8J2LP73"/>
<dbReference type="Pfam" id="PF12799">
    <property type="entry name" value="LRR_4"/>
    <property type="match status" value="1"/>
</dbReference>
<dbReference type="InterPro" id="IPR001611">
    <property type="entry name" value="Leu-rich_rpt"/>
</dbReference>
<keyword evidence="5" id="KW-1185">Reference proteome</keyword>
<comment type="caution">
    <text evidence="4">The sequence shown here is derived from an EMBL/GenBank/DDBJ whole genome shotgun (WGS) entry which is preliminary data.</text>
</comment>
<dbReference type="EMBL" id="CAJVCH010570838">
    <property type="protein sequence ID" value="CAG7835999.1"/>
    <property type="molecule type" value="Genomic_DNA"/>
</dbReference>
<feature type="compositionally biased region" description="Basic and acidic residues" evidence="3">
    <location>
        <begin position="77"/>
        <end position="102"/>
    </location>
</feature>
<dbReference type="SMART" id="SM00365">
    <property type="entry name" value="LRR_SD22"/>
    <property type="match status" value="2"/>
</dbReference>
<evidence type="ECO:0000313" key="4">
    <source>
        <dbReference type="EMBL" id="CAG7835999.1"/>
    </source>
</evidence>
<keyword evidence="1" id="KW-0433">Leucine-rich repeat</keyword>
<feature type="compositionally biased region" description="Polar residues" evidence="3">
    <location>
        <begin position="65"/>
        <end position="74"/>
    </location>
</feature>
<protein>
    <submittedName>
        <fullName evidence="4">Uncharacterized protein</fullName>
    </submittedName>
</protein>
<dbReference type="PANTHER" id="PTHR46652:SF3">
    <property type="entry name" value="LEUCINE-RICH REPEAT-CONTAINING PROTEIN 9"/>
    <property type="match status" value="1"/>
</dbReference>
<dbReference type="PROSITE" id="PS51450">
    <property type="entry name" value="LRR"/>
    <property type="match status" value="2"/>
</dbReference>
<accession>A0A8J2LP73</accession>
<name>A0A8J2LP73_9HEXA</name>
<dbReference type="PANTHER" id="PTHR46652">
    <property type="entry name" value="LEUCINE-RICH REPEAT AND IQ DOMAIN-CONTAINING PROTEIN 1-RELATED"/>
    <property type="match status" value="1"/>
</dbReference>
<evidence type="ECO:0000256" key="2">
    <source>
        <dbReference type="ARBA" id="ARBA00022737"/>
    </source>
</evidence>
<keyword evidence="2" id="KW-0677">Repeat</keyword>
<dbReference type="InterPro" id="IPR025875">
    <property type="entry name" value="Leu-rich_rpt_4"/>
</dbReference>
<dbReference type="InterPro" id="IPR050836">
    <property type="entry name" value="SDS22/Internalin_LRR"/>
</dbReference>
<evidence type="ECO:0000256" key="3">
    <source>
        <dbReference type="SAM" id="MobiDB-lite"/>
    </source>
</evidence>
<dbReference type="Proteomes" id="UP000708208">
    <property type="component" value="Unassembled WGS sequence"/>
</dbReference>
<dbReference type="OrthoDB" id="1939344at2759"/>
<feature type="region of interest" description="Disordered" evidence="3">
    <location>
        <begin position="1"/>
        <end position="24"/>
    </location>
</feature>
<evidence type="ECO:0000313" key="5">
    <source>
        <dbReference type="Proteomes" id="UP000708208"/>
    </source>
</evidence>
<gene>
    <name evidence="4" type="ORF">AFUS01_LOCUS45295</name>
</gene>
<evidence type="ECO:0000256" key="1">
    <source>
        <dbReference type="ARBA" id="ARBA00022614"/>
    </source>
</evidence>
<sequence length="231" mass="25718">MSQWLPSPAPVPKQSHSARRFAKPTGLVNLSSMAVPPHMSPLLANRSNPLGFPRYRKNLEFAKNQDASNRPTRQSLRKVEKTKQEVKASQRKGEKALKKPSAEGKALLETPNEATLQLIPVSSLSLVKCPGSSSNAVGERMQVVRTEEERSRNPETIRLDKCGLKQFPLISPASEHNLKLLSMQHNQISKLENVPSLNHLVVLDLYDNRIERISGLQGLSSLRVLLLGKNR</sequence>